<evidence type="ECO:0000256" key="3">
    <source>
        <dbReference type="ARBA" id="ARBA00022553"/>
    </source>
</evidence>
<dbReference type="SUPFAM" id="SSF56801">
    <property type="entry name" value="Acetyl-CoA synthetase-like"/>
    <property type="match status" value="1"/>
</dbReference>
<name>A0ABT9QTE5_9ACTN</name>
<sequence length="1352" mass="145705">MSDTLAERIATLPASRRALFEALAGASAKPSEQEDPAPQADGEPAVMSFAQRRLWFIDQLQPGSPAYNVPVATRIRGPLDHRALHGALQDVVDRHKVLRTVYPGRGEEAVPEVLRGHRLPLPVVDLPDEAAIGPFYAADATAPFDLASDVPVRAALGRLGPEDHVLLLNVHHIVTDGWSMRLLFTELEKGYAARVAGGGAGAGLPDLPIQYADFAAWQRGRIDGDRLERLTAYWTGELAGVTPVDLPTDRPRPPLFGHEGDSRYVELPAPLVAALREHGRSEGATLYMTLLAGFSAVLARHAGQDDVVVGTSVSGRDHPMVGDLIGFFVNTLPLRIRTGGDPTFNELIRTVRATTLQAYAHQEMPFDLIVDALKIPRDPSRPPLTSVMFLLDETPDTAPELAGLRTEPIDFESGVTKYDLMISVHDTGDAVRALVEYPTALFDATTVDRLLNRFLTLLQAAVERPGVPLGDLPLLTEAETHTVLREWNATETPFPATSCLHRLFEEHADLRPGAPALICGGLDGWTITYREVEERANRLAHHLIDLGVRPNHPVALCLRRGPGLVVAILAVLKAGGAYVPLDPDYPPDRLAFMLRDAAAPVVVTTSELAARVPAGEDAARVLLDADRAEIDARPSHRPATGVTARDLAYVIYTSGSTGTPKGIALEHRGVVNNLLDLNRSYGVRPGDAVLSLSSPSFDMSVYEVLGMLGAGGTLVLPEPAAARDPAHWADLMIRHGVTVWNSAPALLDLLLDQLEHAGGPNLPKLKAAFLGGDWIPVTQPDRIRAFAPGLAFAALGGATEASIHSIEFPVHRVDPAWTHIPYGRPMANQRAYILDERSRPVPIGVPGELHLGGVGLARGYLNRPELTAEKFVTVEPAPGLTERLYRTGDVARHRPDGVIELLGRTDFRIKLNGLRIEPGEVESALRAQPGVRDAVVVAHGGEGAARLVGYLVPEEGAEVEPSAVRTALGGVLPPHAVPSVLVTLDRLPLSPNGKVDRAALPAPAARSTPSGQDRRDERGEVPDDPLVERVAGAWRDVLDVGTVGPDDDFFDLGGDSFAAVRAVRAVREDLRVVELFVNPTPRRLAARIAELTAATASGVAGPHRLLYRFTPEPVREPELTLVCFPHGGGDAVVYQPLAAELPPEIALIAVSPPGHDPIAPGPMIPVTEFAELAATEIARTVRGPFAVYGHCAGVVAALETTRVLETYGHHPRALYLAAALPEDDPEYSLEMERVSTDEALVAYLRSMDGFDGVLDERDLTAVVRMVRHDMTQAARFFGQTADGFQPRLSTPLTCVIGDADEATEGYREGHLAWGRYAAEVGLAVVPDGRHYFAKHLPRQLAELLTELHRPSR</sequence>
<protein>
    <submittedName>
        <fullName evidence="6">Amino acid adenylation domain-containing protein</fullName>
    </submittedName>
</protein>
<dbReference type="RefSeq" id="WP_307568181.1">
    <property type="nucleotide sequence ID" value="NZ_JAUSQU010000001.1"/>
</dbReference>
<dbReference type="InterPro" id="IPR010071">
    <property type="entry name" value="AA_adenyl_dom"/>
</dbReference>
<comment type="cofactor">
    <cofactor evidence="1">
        <name>pantetheine 4'-phosphate</name>
        <dbReference type="ChEBI" id="CHEBI:47942"/>
    </cofactor>
</comment>
<dbReference type="InterPro" id="IPR001031">
    <property type="entry name" value="Thioesterase"/>
</dbReference>
<dbReference type="Gene3D" id="3.40.50.1820">
    <property type="entry name" value="alpha/beta hydrolase"/>
    <property type="match status" value="1"/>
</dbReference>
<organism evidence="6 7">
    <name type="scientific">Streptosporangium lutulentum</name>
    <dbReference type="NCBI Taxonomy" id="1461250"/>
    <lineage>
        <taxon>Bacteria</taxon>
        <taxon>Bacillati</taxon>
        <taxon>Actinomycetota</taxon>
        <taxon>Actinomycetes</taxon>
        <taxon>Streptosporangiales</taxon>
        <taxon>Streptosporangiaceae</taxon>
        <taxon>Streptosporangium</taxon>
    </lineage>
</organism>
<evidence type="ECO:0000256" key="4">
    <source>
        <dbReference type="SAM" id="MobiDB-lite"/>
    </source>
</evidence>
<evidence type="ECO:0000256" key="2">
    <source>
        <dbReference type="ARBA" id="ARBA00022450"/>
    </source>
</evidence>
<dbReference type="InterPro" id="IPR020845">
    <property type="entry name" value="AMP-binding_CS"/>
</dbReference>
<dbReference type="SUPFAM" id="SSF47336">
    <property type="entry name" value="ACP-like"/>
    <property type="match status" value="1"/>
</dbReference>
<feature type="domain" description="Carrier" evidence="5">
    <location>
        <begin position="1021"/>
        <end position="1099"/>
    </location>
</feature>
<evidence type="ECO:0000256" key="1">
    <source>
        <dbReference type="ARBA" id="ARBA00001957"/>
    </source>
</evidence>
<dbReference type="InterPro" id="IPR029058">
    <property type="entry name" value="AB_hydrolase_fold"/>
</dbReference>
<dbReference type="Gene3D" id="3.30.559.30">
    <property type="entry name" value="Nonribosomal peptide synthetase, condensation domain"/>
    <property type="match status" value="1"/>
</dbReference>
<dbReference type="InterPro" id="IPR023213">
    <property type="entry name" value="CAT-like_dom_sf"/>
</dbReference>
<gene>
    <name evidence="6" type="ORF">J2853_009231</name>
</gene>
<reference evidence="6 7" key="1">
    <citation type="submission" date="2023-07" db="EMBL/GenBank/DDBJ databases">
        <title>Sequencing the genomes of 1000 actinobacteria strains.</title>
        <authorList>
            <person name="Klenk H.-P."/>
        </authorList>
    </citation>
    <scope>NUCLEOTIDE SEQUENCE [LARGE SCALE GENOMIC DNA]</scope>
    <source>
        <strain evidence="6 7">DSM 46740</strain>
    </source>
</reference>
<dbReference type="Pfam" id="PF00668">
    <property type="entry name" value="Condensation"/>
    <property type="match status" value="1"/>
</dbReference>
<dbReference type="Pfam" id="PF00975">
    <property type="entry name" value="Thioesterase"/>
    <property type="match status" value="1"/>
</dbReference>
<keyword evidence="3" id="KW-0597">Phosphoprotein</keyword>
<dbReference type="Gene3D" id="3.30.559.10">
    <property type="entry name" value="Chloramphenicol acetyltransferase-like domain"/>
    <property type="match status" value="1"/>
</dbReference>
<dbReference type="InterPro" id="IPR020806">
    <property type="entry name" value="PKS_PP-bd"/>
</dbReference>
<dbReference type="InterPro" id="IPR001242">
    <property type="entry name" value="Condensation_dom"/>
</dbReference>
<evidence type="ECO:0000259" key="5">
    <source>
        <dbReference type="PROSITE" id="PS50075"/>
    </source>
</evidence>
<dbReference type="Pfam" id="PF00501">
    <property type="entry name" value="AMP-binding"/>
    <property type="match status" value="1"/>
</dbReference>
<dbReference type="Pfam" id="PF13193">
    <property type="entry name" value="AMP-binding_C"/>
    <property type="match status" value="1"/>
</dbReference>
<feature type="compositionally biased region" description="Basic and acidic residues" evidence="4">
    <location>
        <begin position="1012"/>
        <end position="1021"/>
    </location>
</feature>
<feature type="region of interest" description="Disordered" evidence="4">
    <location>
        <begin position="993"/>
        <end position="1024"/>
    </location>
</feature>
<dbReference type="SUPFAM" id="SSF53474">
    <property type="entry name" value="alpha/beta-Hydrolases"/>
    <property type="match status" value="1"/>
</dbReference>
<dbReference type="CDD" id="cd19531">
    <property type="entry name" value="LCL_NRPS-like"/>
    <property type="match status" value="1"/>
</dbReference>
<keyword evidence="2" id="KW-0596">Phosphopantetheine</keyword>
<dbReference type="PANTHER" id="PTHR45527">
    <property type="entry name" value="NONRIBOSOMAL PEPTIDE SYNTHETASE"/>
    <property type="match status" value="1"/>
</dbReference>
<dbReference type="InterPro" id="IPR009081">
    <property type="entry name" value="PP-bd_ACP"/>
</dbReference>
<dbReference type="NCBIfam" id="TIGR01733">
    <property type="entry name" value="AA-adenyl-dom"/>
    <property type="match status" value="1"/>
</dbReference>
<dbReference type="InterPro" id="IPR036736">
    <property type="entry name" value="ACP-like_sf"/>
</dbReference>
<keyword evidence="7" id="KW-1185">Reference proteome</keyword>
<dbReference type="Pfam" id="PF00550">
    <property type="entry name" value="PP-binding"/>
    <property type="match status" value="1"/>
</dbReference>
<dbReference type="SMART" id="SM00823">
    <property type="entry name" value="PKS_PP"/>
    <property type="match status" value="1"/>
</dbReference>
<dbReference type="PROSITE" id="PS50075">
    <property type="entry name" value="CARRIER"/>
    <property type="match status" value="1"/>
</dbReference>
<dbReference type="SUPFAM" id="SSF52777">
    <property type="entry name" value="CoA-dependent acyltransferases"/>
    <property type="match status" value="2"/>
</dbReference>
<dbReference type="PROSITE" id="PS00455">
    <property type="entry name" value="AMP_BINDING"/>
    <property type="match status" value="1"/>
</dbReference>
<dbReference type="InterPro" id="IPR000873">
    <property type="entry name" value="AMP-dep_synth/lig_dom"/>
</dbReference>
<dbReference type="PANTHER" id="PTHR45527:SF1">
    <property type="entry name" value="FATTY ACID SYNTHASE"/>
    <property type="match status" value="1"/>
</dbReference>
<accession>A0ABT9QTE5</accession>
<dbReference type="Gene3D" id="2.30.38.10">
    <property type="entry name" value="Luciferase, Domain 3"/>
    <property type="match status" value="1"/>
</dbReference>
<evidence type="ECO:0000313" key="6">
    <source>
        <dbReference type="EMBL" id="MDP9850020.1"/>
    </source>
</evidence>
<dbReference type="Gene3D" id="3.30.300.30">
    <property type="match status" value="1"/>
</dbReference>
<dbReference type="Proteomes" id="UP001225356">
    <property type="component" value="Unassembled WGS sequence"/>
</dbReference>
<evidence type="ECO:0000313" key="7">
    <source>
        <dbReference type="Proteomes" id="UP001225356"/>
    </source>
</evidence>
<dbReference type="EMBL" id="JAUSQU010000001">
    <property type="protein sequence ID" value="MDP9850020.1"/>
    <property type="molecule type" value="Genomic_DNA"/>
</dbReference>
<dbReference type="InterPro" id="IPR025110">
    <property type="entry name" value="AMP-bd_C"/>
</dbReference>
<comment type="caution">
    <text evidence="6">The sequence shown here is derived from an EMBL/GenBank/DDBJ whole genome shotgun (WGS) entry which is preliminary data.</text>
</comment>
<dbReference type="Gene3D" id="3.40.50.980">
    <property type="match status" value="2"/>
</dbReference>
<dbReference type="Gene3D" id="1.10.1200.10">
    <property type="entry name" value="ACP-like"/>
    <property type="match status" value="1"/>
</dbReference>
<proteinExistence type="predicted"/>
<dbReference type="InterPro" id="IPR045851">
    <property type="entry name" value="AMP-bd_C_sf"/>
</dbReference>